<dbReference type="GO" id="GO:0005930">
    <property type="term" value="C:axoneme"/>
    <property type="evidence" value="ECO:0007669"/>
    <property type="project" value="UniProtKB-SubCell"/>
</dbReference>
<keyword evidence="3" id="KW-0677">Repeat</keyword>
<protein>
    <recommendedName>
        <fullName evidence="7">Outer dynein arm-docking complex subunit 4</fullName>
    </recommendedName>
    <alternativeName>
        <fullName evidence="8">Tetratricopeptide repeat protein 25</fullName>
    </alternativeName>
</protein>
<feature type="repeat" description="TPR" evidence="9">
    <location>
        <begin position="350"/>
        <end position="383"/>
    </location>
</feature>
<evidence type="ECO:0000256" key="1">
    <source>
        <dbReference type="ARBA" id="ARBA00004430"/>
    </source>
</evidence>
<evidence type="ECO:0000256" key="2">
    <source>
        <dbReference type="ARBA" id="ARBA00022490"/>
    </source>
</evidence>
<comment type="subcellular location">
    <subcellularLocation>
        <location evidence="1">Cytoplasm</location>
        <location evidence="1">Cytoskeleton</location>
        <location evidence="1">Cilium axoneme</location>
    </subcellularLocation>
</comment>
<dbReference type="InterPro" id="IPR019734">
    <property type="entry name" value="TPR_rpt"/>
</dbReference>
<dbReference type="STRING" id="9244.A0A091HQR9"/>
<dbReference type="PANTHER" id="PTHR23040:SF1">
    <property type="entry name" value="OUTER DYNEIN ARM-DOCKING COMPLEX SUBUNIT 4"/>
    <property type="match status" value="1"/>
</dbReference>
<evidence type="ECO:0000256" key="9">
    <source>
        <dbReference type="PROSITE-ProRule" id="PRU00339"/>
    </source>
</evidence>
<evidence type="ECO:0000313" key="11">
    <source>
        <dbReference type="Proteomes" id="UP000054308"/>
    </source>
</evidence>
<dbReference type="PANTHER" id="PTHR23040">
    <property type="match status" value="1"/>
</dbReference>
<dbReference type="Gene3D" id="1.25.40.10">
    <property type="entry name" value="Tetratricopeptide repeat domain"/>
    <property type="match status" value="2"/>
</dbReference>
<feature type="non-terminal residue" evidence="10">
    <location>
        <position position="1"/>
    </location>
</feature>
<reference evidence="10 11" key="1">
    <citation type="submission" date="2014-04" db="EMBL/GenBank/DDBJ databases">
        <title>Genome evolution of avian class.</title>
        <authorList>
            <person name="Zhang G."/>
            <person name="Li C."/>
        </authorList>
    </citation>
    <scope>NUCLEOTIDE SEQUENCE [LARGE SCALE GENOMIC DNA]</scope>
    <source>
        <strain evidence="10">BGI_N300</strain>
    </source>
</reference>
<dbReference type="InterPro" id="IPR011990">
    <property type="entry name" value="TPR-like_helical_dom_sf"/>
</dbReference>
<keyword evidence="5" id="KW-0206">Cytoskeleton</keyword>
<feature type="non-terminal residue" evidence="10">
    <location>
        <position position="488"/>
    </location>
</feature>
<dbReference type="InterPro" id="IPR040111">
    <property type="entry name" value="ODAD4"/>
</dbReference>
<evidence type="ECO:0000256" key="8">
    <source>
        <dbReference type="ARBA" id="ARBA00034143"/>
    </source>
</evidence>
<keyword evidence="2" id="KW-0963">Cytoplasm</keyword>
<evidence type="ECO:0000256" key="7">
    <source>
        <dbReference type="ARBA" id="ARBA00034139"/>
    </source>
</evidence>
<dbReference type="FunFam" id="1.25.40.10:FF:000189">
    <property type="entry name" value="Tetratricopeptide repeat domain 25"/>
    <property type="match status" value="1"/>
</dbReference>
<dbReference type="PROSITE" id="PS50005">
    <property type="entry name" value="TPR"/>
    <property type="match status" value="1"/>
</dbReference>
<organism evidence="10 11">
    <name type="scientific">Calypte anna</name>
    <name type="common">Anna's hummingbird</name>
    <name type="synonym">Archilochus anna</name>
    <dbReference type="NCBI Taxonomy" id="9244"/>
    <lineage>
        <taxon>Eukaryota</taxon>
        <taxon>Metazoa</taxon>
        <taxon>Chordata</taxon>
        <taxon>Craniata</taxon>
        <taxon>Vertebrata</taxon>
        <taxon>Euteleostomi</taxon>
        <taxon>Archelosauria</taxon>
        <taxon>Archosauria</taxon>
        <taxon>Dinosauria</taxon>
        <taxon>Saurischia</taxon>
        <taxon>Theropoda</taxon>
        <taxon>Coelurosauria</taxon>
        <taxon>Aves</taxon>
        <taxon>Neognathae</taxon>
        <taxon>Neoaves</taxon>
        <taxon>Strisores</taxon>
        <taxon>Apodiformes</taxon>
        <taxon>Trochilidae</taxon>
        <taxon>Calypte</taxon>
    </lineage>
</organism>
<dbReference type="EMBL" id="KL217652">
    <property type="protein sequence ID" value="KFO97524.1"/>
    <property type="molecule type" value="Genomic_DNA"/>
</dbReference>
<dbReference type="SMART" id="SM00028">
    <property type="entry name" value="TPR"/>
    <property type="match status" value="7"/>
</dbReference>
<dbReference type="AlphaFoldDB" id="A0A091HQR9"/>
<accession>A0A091HQR9</accession>
<evidence type="ECO:0000256" key="5">
    <source>
        <dbReference type="ARBA" id="ARBA00023212"/>
    </source>
</evidence>
<evidence type="ECO:0000256" key="4">
    <source>
        <dbReference type="ARBA" id="ARBA00022803"/>
    </source>
</evidence>
<proteinExistence type="predicted"/>
<dbReference type="FunFam" id="1.25.40.10:FF:000795">
    <property type="entry name" value="Tetratricopeptide repeat protein 25"/>
    <property type="match status" value="1"/>
</dbReference>
<sequence>PVSTFSNLMTEGTQLCRLGEYDKALICYNNALQLREGDRDCLAARSNCYLKLGDTENALKDAEASLQNDKTFFKGLYQKAEALYTMCDFEFALVHYHRGHRLRPDQEKFKLGIEKCQEAIVNCVGSPSSVKLEIKKDVNFISRQAEVQKANEKLSIKLTKAQKRAKKQKPVRNPKIERQLLGDLYDDRLYLEELLKDKDLMESSTKKGTTVGDLVSSGISYLEKRREFWQQQEPIYARVRERRLRQQRWIREKKLKPSEVGRYITKSMEDIDMLLTGEDPEESCKKAKRLLRTIQEWSDEDVPNKNELIGNLHSCIGNAQLEMGQVEAALKSHRTDLEVARQNNLPDAVSRALENIGRVHARTGKFQKAIDAWEEKIPLAKSSLEKTWLFHEIGQCYLELNRAEEARYCGQKSLQTADEEGNVKWQYRAIVLVAQAEVKLKNYWSAIINFEKALEKAKFLHNDAARAAIIAALDDVSRSFVKGLNKTD</sequence>
<dbReference type="Proteomes" id="UP000054308">
    <property type="component" value="Unassembled WGS sequence"/>
</dbReference>
<name>A0A091HQR9_CALAN</name>
<keyword evidence="11" id="KW-1185">Reference proteome</keyword>
<evidence type="ECO:0000313" key="10">
    <source>
        <dbReference type="EMBL" id="KFO97524.1"/>
    </source>
</evidence>
<evidence type="ECO:0000256" key="3">
    <source>
        <dbReference type="ARBA" id="ARBA00022737"/>
    </source>
</evidence>
<evidence type="ECO:0000256" key="6">
    <source>
        <dbReference type="ARBA" id="ARBA00023273"/>
    </source>
</evidence>
<keyword evidence="6" id="KW-0966">Cell projection</keyword>
<dbReference type="SUPFAM" id="SSF48452">
    <property type="entry name" value="TPR-like"/>
    <property type="match status" value="2"/>
</dbReference>
<gene>
    <name evidence="10" type="ORF">N300_06152</name>
</gene>
<keyword evidence="4 9" id="KW-0802">TPR repeat</keyword>